<protein>
    <submittedName>
        <fullName evidence="3">Uncharacterized protein</fullName>
    </submittedName>
</protein>
<keyword evidence="2" id="KW-0732">Signal</keyword>
<keyword evidence="4" id="KW-1185">Reference proteome</keyword>
<evidence type="ECO:0000313" key="4">
    <source>
        <dbReference type="Proteomes" id="UP000501690"/>
    </source>
</evidence>
<evidence type="ECO:0000256" key="1">
    <source>
        <dbReference type="SAM" id="MobiDB-lite"/>
    </source>
</evidence>
<accession>A0A4D6L3F4</accession>
<dbReference type="AlphaFoldDB" id="A0A4D6L3F4"/>
<dbReference type="Proteomes" id="UP000501690">
    <property type="component" value="Linkage Group LG2"/>
</dbReference>
<dbReference type="EMBL" id="CP039346">
    <property type="protein sequence ID" value="QCD82974.1"/>
    <property type="molecule type" value="Genomic_DNA"/>
</dbReference>
<feature type="chain" id="PRO_5020025500" evidence="2">
    <location>
        <begin position="31"/>
        <end position="153"/>
    </location>
</feature>
<dbReference type="Gramene" id="Vigun03g191700.1.v1.2">
    <property type="protein sequence ID" value="Vigun03g191700.1.v1.2.CDS.1"/>
    <property type="gene ID" value="Vigun03g191700.v1.2"/>
</dbReference>
<evidence type="ECO:0000256" key="2">
    <source>
        <dbReference type="SAM" id="SignalP"/>
    </source>
</evidence>
<sequence length="153" mass="16215">MSSTHANPATSSTLIFLSILLLSFATKTKSDNPPCPYPCYPPPTGVVTPTTPSAGGGSTVPPAPPQPVLTYPPPSGSYPYYPTPPYGGEGDYNGNGGGVSGTPPPPDPILPYFPFYYKKPPHKPEDNSAPTSLKKRKEMVFITSFLSLLLLFV</sequence>
<feature type="signal peptide" evidence="2">
    <location>
        <begin position="1"/>
        <end position="30"/>
    </location>
</feature>
<proteinExistence type="predicted"/>
<evidence type="ECO:0000313" key="3">
    <source>
        <dbReference type="EMBL" id="QCD82974.1"/>
    </source>
</evidence>
<feature type="compositionally biased region" description="Gly residues" evidence="1">
    <location>
        <begin position="87"/>
        <end position="100"/>
    </location>
</feature>
<feature type="region of interest" description="Disordered" evidence="1">
    <location>
        <begin position="48"/>
        <end position="107"/>
    </location>
</feature>
<name>A0A4D6L3F4_VIGUN</name>
<dbReference type="PANTHER" id="PTHR37702">
    <property type="entry name" value="PROLINE-RICH FAMILY PROTEIN"/>
    <property type="match status" value="1"/>
</dbReference>
<gene>
    <name evidence="3" type="ORF">DEO72_LG2g3316</name>
</gene>
<reference evidence="3 4" key="1">
    <citation type="submission" date="2019-04" db="EMBL/GenBank/DDBJ databases">
        <title>An improved genome assembly and genetic linkage map for asparagus bean, Vigna unguiculata ssp. sesquipedialis.</title>
        <authorList>
            <person name="Xia Q."/>
            <person name="Zhang R."/>
            <person name="Dong Y."/>
        </authorList>
    </citation>
    <scope>NUCLEOTIDE SEQUENCE [LARGE SCALE GENOMIC DNA]</scope>
    <source>
        <tissue evidence="3">Leaf</tissue>
    </source>
</reference>
<dbReference type="PANTHER" id="PTHR37702:SF1">
    <property type="entry name" value="HYDROXYPROLINE-RICH GLYCOPROTEIN FAMILY PROTEIN"/>
    <property type="match status" value="1"/>
</dbReference>
<feature type="compositionally biased region" description="Pro residues" evidence="1">
    <location>
        <begin position="61"/>
        <end position="85"/>
    </location>
</feature>
<organism evidence="3 4">
    <name type="scientific">Vigna unguiculata</name>
    <name type="common">Cowpea</name>
    <dbReference type="NCBI Taxonomy" id="3917"/>
    <lineage>
        <taxon>Eukaryota</taxon>
        <taxon>Viridiplantae</taxon>
        <taxon>Streptophyta</taxon>
        <taxon>Embryophyta</taxon>
        <taxon>Tracheophyta</taxon>
        <taxon>Spermatophyta</taxon>
        <taxon>Magnoliopsida</taxon>
        <taxon>eudicotyledons</taxon>
        <taxon>Gunneridae</taxon>
        <taxon>Pentapetalae</taxon>
        <taxon>rosids</taxon>
        <taxon>fabids</taxon>
        <taxon>Fabales</taxon>
        <taxon>Fabaceae</taxon>
        <taxon>Papilionoideae</taxon>
        <taxon>50 kb inversion clade</taxon>
        <taxon>NPAAA clade</taxon>
        <taxon>indigoferoid/millettioid clade</taxon>
        <taxon>Phaseoleae</taxon>
        <taxon>Vigna</taxon>
    </lineage>
</organism>